<evidence type="ECO:0000256" key="1">
    <source>
        <dbReference type="ARBA" id="ARBA00004141"/>
    </source>
</evidence>
<feature type="transmembrane region" description="Helical" evidence="5">
    <location>
        <begin position="262"/>
        <end position="280"/>
    </location>
</feature>
<dbReference type="InterPro" id="IPR020846">
    <property type="entry name" value="MFS_dom"/>
</dbReference>
<dbReference type="RefSeq" id="WP_101250220.1">
    <property type="nucleotide sequence ID" value="NZ_PIUM01000007.1"/>
</dbReference>
<evidence type="ECO:0000256" key="3">
    <source>
        <dbReference type="ARBA" id="ARBA00022989"/>
    </source>
</evidence>
<accession>A0A2N3PX57</accession>
<dbReference type="SUPFAM" id="SSF103473">
    <property type="entry name" value="MFS general substrate transporter"/>
    <property type="match status" value="1"/>
</dbReference>
<dbReference type="Pfam" id="PF07690">
    <property type="entry name" value="MFS_1"/>
    <property type="match status" value="1"/>
</dbReference>
<comment type="subcellular location">
    <subcellularLocation>
        <location evidence="1">Membrane</location>
        <topology evidence="1">Multi-pass membrane protein</topology>
    </subcellularLocation>
</comment>
<dbReference type="GO" id="GO:0046943">
    <property type="term" value="F:carboxylic acid transmembrane transporter activity"/>
    <property type="evidence" value="ECO:0007669"/>
    <property type="project" value="TreeGrafter"/>
</dbReference>
<gene>
    <name evidence="7" type="ORF">CWS72_08805</name>
</gene>
<feature type="transmembrane region" description="Helical" evidence="5">
    <location>
        <begin position="350"/>
        <end position="372"/>
    </location>
</feature>
<dbReference type="OrthoDB" id="5368493at2"/>
<dbReference type="EMBL" id="PIUM01000007">
    <property type="protein sequence ID" value="PKU24961.1"/>
    <property type="molecule type" value="Genomic_DNA"/>
</dbReference>
<dbReference type="InterPro" id="IPR011701">
    <property type="entry name" value="MFS"/>
</dbReference>
<evidence type="ECO:0000256" key="4">
    <source>
        <dbReference type="ARBA" id="ARBA00023136"/>
    </source>
</evidence>
<keyword evidence="3 5" id="KW-1133">Transmembrane helix</keyword>
<evidence type="ECO:0000313" key="8">
    <source>
        <dbReference type="Proteomes" id="UP000233293"/>
    </source>
</evidence>
<protein>
    <submittedName>
        <fullName evidence="7">MFS transporter</fullName>
    </submittedName>
</protein>
<dbReference type="AlphaFoldDB" id="A0A2N3PX57"/>
<feature type="transmembrane region" description="Helical" evidence="5">
    <location>
        <begin position="143"/>
        <end position="163"/>
    </location>
</feature>
<evidence type="ECO:0000259" key="6">
    <source>
        <dbReference type="PROSITE" id="PS50850"/>
    </source>
</evidence>
<feature type="transmembrane region" description="Helical" evidence="5">
    <location>
        <begin position="51"/>
        <end position="69"/>
    </location>
</feature>
<proteinExistence type="predicted"/>
<feature type="transmembrane region" description="Helical" evidence="5">
    <location>
        <begin position="169"/>
        <end position="188"/>
    </location>
</feature>
<name>A0A2N3PX57_9PROT</name>
<sequence length="420" mass="43908">MFQWYRQITPVEQRTFWACFGGWAMDALDMQMFGLVIPALIASWSVSKTDAGLISGLTLITSALGGWLGGALSDRIGRVKALQIAIIWFAAATFLAAFCQNFEQLLILKAMQGLGFGGEWAAGAVLIAEIIRPEHRGKALGTVQSGWAVGWGAAVLLYAAVFSLVPQDLAWRVMFGIGLIPALLVIYVQRAIPEPTRAAAATSGSKQGFTTSLLGIFSPKTLRVTLIGGLFGFGAHGGYYGLFTWLPTFLKTERGLSVMGTGLYLGVIIVAFGCGCLAAGQLLDRIGRRRTVALFAVGCTAVTVSYLLLPIGGGLMLALGFPLGFCAAGIPASMGALFNELYPAGIRGSGVGFCYNFGRILAAGLPVLIGHMSGSMSLGAAIGIDASIAYSLVVLAVLMLPETRGKALDGAVGSGTFSKD</sequence>
<feature type="transmembrane region" description="Helical" evidence="5">
    <location>
        <begin position="20"/>
        <end position="45"/>
    </location>
</feature>
<evidence type="ECO:0000256" key="5">
    <source>
        <dbReference type="SAM" id="Phobius"/>
    </source>
</evidence>
<evidence type="ECO:0000256" key="2">
    <source>
        <dbReference type="ARBA" id="ARBA00022692"/>
    </source>
</evidence>
<evidence type="ECO:0000313" key="7">
    <source>
        <dbReference type="EMBL" id="PKU24961.1"/>
    </source>
</evidence>
<dbReference type="Proteomes" id="UP000233293">
    <property type="component" value="Unassembled WGS sequence"/>
</dbReference>
<dbReference type="InterPro" id="IPR036259">
    <property type="entry name" value="MFS_trans_sf"/>
</dbReference>
<organism evidence="7 8">
    <name type="scientific">Telmatospirillum siberiense</name>
    <dbReference type="NCBI Taxonomy" id="382514"/>
    <lineage>
        <taxon>Bacteria</taxon>
        <taxon>Pseudomonadati</taxon>
        <taxon>Pseudomonadota</taxon>
        <taxon>Alphaproteobacteria</taxon>
        <taxon>Rhodospirillales</taxon>
        <taxon>Rhodospirillaceae</taxon>
        <taxon>Telmatospirillum</taxon>
    </lineage>
</organism>
<dbReference type="CDD" id="cd17371">
    <property type="entry name" value="MFS_MucK"/>
    <property type="match status" value="1"/>
</dbReference>
<dbReference type="FunFam" id="1.20.1250.20:FF:000346">
    <property type="entry name" value="Transporter, major facilitator family"/>
    <property type="match status" value="1"/>
</dbReference>
<dbReference type="GO" id="GO:0005886">
    <property type="term" value="C:plasma membrane"/>
    <property type="evidence" value="ECO:0007669"/>
    <property type="project" value="TreeGrafter"/>
</dbReference>
<feature type="transmembrane region" description="Helical" evidence="5">
    <location>
        <begin position="315"/>
        <end position="338"/>
    </location>
</feature>
<keyword evidence="4 5" id="KW-0472">Membrane</keyword>
<comment type="caution">
    <text evidence="7">The sequence shown here is derived from an EMBL/GenBank/DDBJ whole genome shotgun (WGS) entry which is preliminary data.</text>
</comment>
<feature type="transmembrane region" description="Helical" evidence="5">
    <location>
        <begin position="222"/>
        <end position="242"/>
    </location>
</feature>
<feature type="transmembrane region" description="Helical" evidence="5">
    <location>
        <begin position="378"/>
        <end position="400"/>
    </location>
</feature>
<dbReference type="Gene3D" id="1.20.1250.20">
    <property type="entry name" value="MFS general substrate transporter like domains"/>
    <property type="match status" value="2"/>
</dbReference>
<feature type="transmembrane region" description="Helical" evidence="5">
    <location>
        <begin position="292"/>
        <end position="309"/>
    </location>
</feature>
<dbReference type="PANTHER" id="PTHR23508">
    <property type="entry name" value="CARBOXYLIC ACID TRANSPORTER PROTEIN HOMOLOG"/>
    <property type="match status" value="1"/>
</dbReference>
<dbReference type="PROSITE" id="PS00216">
    <property type="entry name" value="SUGAR_TRANSPORT_1"/>
    <property type="match status" value="1"/>
</dbReference>
<dbReference type="PROSITE" id="PS50850">
    <property type="entry name" value="MFS"/>
    <property type="match status" value="1"/>
</dbReference>
<dbReference type="InterPro" id="IPR005829">
    <property type="entry name" value="Sugar_transporter_CS"/>
</dbReference>
<dbReference type="PANTHER" id="PTHR23508:SF10">
    <property type="entry name" value="CARBOXYLIC ACID TRANSPORTER PROTEIN HOMOLOG"/>
    <property type="match status" value="1"/>
</dbReference>
<feature type="domain" description="Major facilitator superfamily (MFS) profile" evidence="6">
    <location>
        <begin position="15"/>
        <end position="404"/>
    </location>
</feature>
<dbReference type="PROSITE" id="PS00217">
    <property type="entry name" value="SUGAR_TRANSPORT_2"/>
    <property type="match status" value="1"/>
</dbReference>
<feature type="transmembrane region" description="Helical" evidence="5">
    <location>
        <begin position="110"/>
        <end position="131"/>
    </location>
</feature>
<keyword evidence="2 5" id="KW-0812">Transmembrane</keyword>
<keyword evidence="8" id="KW-1185">Reference proteome</keyword>
<reference evidence="8" key="1">
    <citation type="submission" date="2017-12" db="EMBL/GenBank/DDBJ databases">
        <title>Draft genome sequence of Telmatospirillum siberiense 26-4b1T, an acidotolerant peatland alphaproteobacterium potentially involved in sulfur cycling.</title>
        <authorList>
            <person name="Hausmann B."/>
            <person name="Pjevac P."/>
            <person name="Schreck K."/>
            <person name="Herbold C.W."/>
            <person name="Daims H."/>
            <person name="Wagner M."/>
            <person name="Pester M."/>
            <person name="Loy A."/>
        </authorList>
    </citation>
    <scope>NUCLEOTIDE SEQUENCE [LARGE SCALE GENOMIC DNA]</scope>
    <source>
        <strain evidence="8">26-4b1</strain>
    </source>
</reference>
<feature type="transmembrane region" description="Helical" evidence="5">
    <location>
        <begin position="81"/>
        <end position="98"/>
    </location>
</feature>